<evidence type="ECO:0000259" key="4">
    <source>
        <dbReference type="PROSITE" id="PS51272"/>
    </source>
</evidence>
<keyword evidence="1" id="KW-0677">Repeat</keyword>
<name>A0A926F861_9FIRM</name>
<feature type="domain" description="SLH" evidence="4">
    <location>
        <begin position="360"/>
        <end position="423"/>
    </location>
</feature>
<dbReference type="Proteomes" id="UP000647416">
    <property type="component" value="Unassembled WGS sequence"/>
</dbReference>
<dbReference type="AlphaFoldDB" id="A0A926F861"/>
<dbReference type="Pfam" id="PF00395">
    <property type="entry name" value="SLH"/>
    <property type="match status" value="3"/>
</dbReference>
<organism evidence="5 6">
    <name type="scientific">Qingrenia yutianensis</name>
    <dbReference type="NCBI Taxonomy" id="2763676"/>
    <lineage>
        <taxon>Bacteria</taxon>
        <taxon>Bacillati</taxon>
        <taxon>Bacillota</taxon>
        <taxon>Clostridia</taxon>
        <taxon>Eubacteriales</taxon>
        <taxon>Oscillospiraceae</taxon>
        <taxon>Qingrenia</taxon>
    </lineage>
</organism>
<dbReference type="EMBL" id="JACRTE010000006">
    <property type="protein sequence ID" value="MBC8596531.1"/>
    <property type="molecule type" value="Genomic_DNA"/>
</dbReference>
<dbReference type="PANTHER" id="PTHR43308">
    <property type="entry name" value="OUTER MEMBRANE PROTEIN ALPHA-RELATED"/>
    <property type="match status" value="1"/>
</dbReference>
<evidence type="ECO:0000256" key="1">
    <source>
        <dbReference type="ARBA" id="ARBA00022737"/>
    </source>
</evidence>
<gene>
    <name evidence="5" type="ORF">H8706_06570</name>
</gene>
<evidence type="ECO:0000313" key="5">
    <source>
        <dbReference type="EMBL" id="MBC8596531.1"/>
    </source>
</evidence>
<sequence>MNKIGRLIFGAVCIFGISQTAFAAAHIDVFDDSSISHINGTALCADKKVSVCIFGLDKLPSDAENALPGAVIYANQFMPEKDLTFSVPVDMNGYETGEYRLSVYQEREKVYDGYFPYAKPIDNKTALQGLNEVIESGDNAKITEYINNNRVKLEFSSDYDSLVSIGSAVKYIIQGAPYDINNKTACANVYKKAMLAQSFAEGKFTSVDENIGNIDVLNKSPLKDVYAEKYITDTVKQNFAAKITSLAPYASLDDFDTAVCDALILTVVNYPTGADDISSVITKIYPNFPETLLNPTVCRAVMKNSYKNLASLKTAMENVPQAGESSPSKGSGSKGGGGTPSGAVSNSVPSNSASGKDEKTETYFDDMDGAEWAKTSVDALVKKGIIAGRGNNKFAPNESITREEFVKLCVVLFKLPADSISDNAFNDVTEDMWCYPYIKTAYGAKIINGISSDEFGVGRNVTRQDAMVILNECIKNYNLTYGEGEKFADDADISDYAKSAVENMRALGIISGYTDGTFCPKNSITRAEAAKILFEADERIDEI</sequence>
<feature type="chain" id="PRO_5037726674" evidence="3">
    <location>
        <begin position="24"/>
        <end position="543"/>
    </location>
</feature>
<feature type="domain" description="SLH" evidence="4">
    <location>
        <begin position="484"/>
        <end position="543"/>
    </location>
</feature>
<reference evidence="5" key="1">
    <citation type="submission" date="2020-08" db="EMBL/GenBank/DDBJ databases">
        <title>Genome public.</title>
        <authorList>
            <person name="Liu C."/>
            <person name="Sun Q."/>
        </authorList>
    </citation>
    <scope>NUCLEOTIDE SEQUENCE</scope>
    <source>
        <strain evidence="5">NSJ-50</strain>
    </source>
</reference>
<dbReference type="RefSeq" id="WP_262431999.1">
    <property type="nucleotide sequence ID" value="NZ_JACRTE010000006.1"/>
</dbReference>
<evidence type="ECO:0000256" key="2">
    <source>
        <dbReference type="SAM" id="MobiDB-lite"/>
    </source>
</evidence>
<keyword evidence="3" id="KW-0732">Signal</keyword>
<protein>
    <submittedName>
        <fullName evidence="5">S-layer homology domain-containing protein</fullName>
    </submittedName>
</protein>
<comment type="caution">
    <text evidence="5">The sequence shown here is derived from an EMBL/GenBank/DDBJ whole genome shotgun (WGS) entry which is preliminary data.</text>
</comment>
<keyword evidence="6" id="KW-1185">Reference proteome</keyword>
<feature type="compositionally biased region" description="Low complexity" evidence="2">
    <location>
        <begin position="341"/>
        <end position="354"/>
    </location>
</feature>
<evidence type="ECO:0000313" key="6">
    <source>
        <dbReference type="Proteomes" id="UP000647416"/>
    </source>
</evidence>
<accession>A0A926F861</accession>
<evidence type="ECO:0000256" key="3">
    <source>
        <dbReference type="SAM" id="SignalP"/>
    </source>
</evidence>
<feature type="region of interest" description="Disordered" evidence="2">
    <location>
        <begin position="318"/>
        <end position="360"/>
    </location>
</feature>
<dbReference type="PANTHER" id="PTHR43308:SF5">
    <property type="entry name" value="S-LAYER PROTEIN _ PEPTIDOGLYCAN ENDO-BETA-N-ACETYLGLUCOSAMINIDASE"/>
    <property type="match status" value="1"/>
</dbReference>
<dbReference type="PROSITE" id="PS51272">
    <property type="entry name" value="SLH"/>
    <property type="match status" value="2"/>
</dbReference>
<proteinExistence type="predicted"/>
<dbReference type="InterPro" id="IPR051465">
    <property type="entry name" value="Cell_Envelope_Struct_Comp"/>
</dbReference>
<feature type="signal peptide" evidence="3">
    <location>
        <begin position="1"/>
        <end position="23"/>
    </location>
</feature>
<dbReference type="InterPro" id="IPR001119">
    <property type="entry name" value="SLH_dom"/>
</dbReference>